<comment type="caution">
    <text evidence="1">The sequence shown here is derived from an EMBL/GenBank/DDBJ whole genome shotgun (WGS) entry which is preliminary data.</text>
</comment>
<dbReference type="EMBL" id="VSSQ01003859">
    <property type="protein sequence ID" value="MPM22669.1"/>
    <property type="molecule type" value="Genomic_DNA"/>
</dbReference>
<protein>
    <submittedName>
        <fullName evidence="1">Uncharacterized protein</fullName>
    </submittedName>
</protein>
<evidence type="ECO:0000313" key="1">
    <source>
        <dbReference type="EMBL" id="MPM22669.1"/>
    </source>
</evidence>
<name>A0A644Y2U4_9ZZZZ</name>
<organism evidence="1">
    <name type="scientific">bioreactor metagenome</name>
    <dbReference type="NCBI Taxonomy" id="1076179"/>
    <lineage>
        <taxon>unclassified sequences</taxon>
        <taxon>metagenomes</taxon>
        <taxon>ecological metagenomes</taxon>
    </lineage>
</organism>
<gene>
    <name evidence="1" type="ORF">SDC9_69127</name>
</gene>
<reference evidence="1" key="1">
    <citation type="submission" date="2019-08" db="EMBL/GenBank/DDBJ databases">
        <authorList>
            <person name="Kucharzyk K."/>
            <person name="Murdoch R.W."/>
            <person name="Higgins S."/>
            <person name="Loffler F."/>
        </authorList>
    </citation>
    <scope>NUCLEOTIDE SEQUENCE</scope>
</reference>
<sequence length="96" mass="11116">MPSKYKIHDQSGIQIILSPLKKEMDNEHGRQQAEEVQEQDMSPALALQLFFHHFKLFADFHCKTPLSEQIRLLSKNYHRLLSASDVYALSSCTSLR</sequence>
<proteinExistence type="predicted"/>
<dbReference type="AlphaFoldDB" id="A0A644Y2U4"/>
<accession>A0A644Y2U4</accession>